<dbReference type="EMBL" id="JAHESD010000024">
    <property type="protein sequence ID" value="MBT1704036.1"/>
    <property type="molecule type" value="Genomic_DNA"/>
</dbReference>
<sequence>MKRRQMLKHFALATTAAMLLPSCIKDPKKVSIALSNLNVTGEEEELLAAIADTIIPDTDKPGAKTVGAHLFTLVMIDDCGNKESKEKYMRGLRAFDEACEEISGKSFSDLSVEERLTLLKKIDKNEVGLKEDVVTFYMASKQYIIQGYTSSQYFLTEVKPYQLVPGPGWKGCIAVSETPNV</sequence>
<dbReference type="RefSeq" id="WP_254153998.1">
    <property type="nucleotide sequence ID" value="NZ_JAHESD010000024.1"/>
</dbReference>
<gene>
    <name evidence="1" type="ORF">KK060_12145</name>
</gene>
<evidence type="ECO:0000313" key="1">
    <source>
        <dbReference type="EMBL" id="MBT1704036.1"/>
    </source>
</evidence>
<dbReference type="Proteomes" id="UP000772618">
    <property type="component" value="Unassembled WGS sequence"/>
</dbReference>
<proteinExistence type="predicted"/>
<organism evidence="1 2">
    <name type="scientific">Chryseosolibacter indicus</name>
    <dbReference type="NCBI Taxonomy" id="2782351"/>
    <lineage>
        <taxon>Bacteria</taxon>
        <taxon>Pseudomonadati</taxon>
        <taxon>Bacteroidota</taxon>
        <taxon>Cytophagia</taxon>
        <taxon>Cytophagales</taxon>
        <taxon>Chryseotaleaceae</taxon>
        <taxon>Chryseosolibacter</taxon>
    </lineage>
</organism>
<reference evidence="1 2" key="1">
    <citation type="submission" date="2021-05" db="EMBL/GenBank/DDBJ databases">
        <title>A Polyphasic approach of four new species of the genus Ohtaekwangia: Ohtaekwangia histidinii sp. nov., Ohtaekwangia cretensis sp. nov., Ohtaekwangia indiensis sp. nov., Ohtaekwangia reichenbachii sp. nov. from diverse environment.</title>
        <authorList>
            <person name="Octaviana S."/>
        </authorList>
    </citation>
    <scope>NUCLEOTIDE SEQUENCE [LARGE SCALE GENOMIC DNA]</scope>
    <source>
        <strain evidence="1 2">PWU20</strain>
    </source>
</reference>
<keyword evidence="2" id="KW-1185">Reference proteome</keyword>
<comment type="caution">
    <text evidence="1">The sequence shown here is derived from an EMBL/GenBank/DDBJ whole genome shotgun (WGS) entry which is preliminary data.</text>
</comment>
<evidence type="ECO:0000313" key="2">
    <source>
        <dbReference type="Proteomes" id="UP000772618"/>
    </source>
</evidence>
<dbReference type="Pfam" id="PF13618">
    <property type="entry name" value="Gluconate_2-dh3"/>
    <property type="match status" value="1"/>
</dbReference>
<accession>A0ABS5VS73</accession>
<name>A0ABS5VS73_9BACT</name>
<protein>
    <submittedName>
        <fullName evidence="1">Gluconate 2-dehydrogenase subunit 3 family protein</fullName>
    </submittedName>
</protein>
<dbReference type="InterPro" id="IPR027056">
    <property type="entry name" value="Gluconate_2DH_su3"/>
</dbReference>